<dbReference type="EC" id="2.1.1.-" evidence="2"/>
<dbReference type="CDD" id="cd02440">
    <property type="entry name" value="AdoMet_MTases"/>
    <property type="match status" value="1"/>
</dbReference>
<dbReference type="Gene3D" id="3.40.50.150">
    <property type="entry name" value="Vaccinia Virus protein VP39"/>
    <property type="match status" value="1"/>
</dbReference>
<gene>
    <name evidence="2" type="ORF">ACG00Y_16730</name>
</gene>
<reference evidence="2 3" key="1">
    <citation type="submission" date="2024-08" db="EMBL/GenBank/DDBJ databases">
        <authorList>
            <person name="Lu H."/>
        </authorList>
    </citation>
    <scope>NUCLEOTIDE SEQUENCE [LARGE SCALE GENOMIC DNA]</scope>
    <source>
        <strain evidence="2 3">LYH14W</strain>
    </source>
</reference>
<evidence type="ECO:0000259" key="1">
    <source>
        <dbReference type="Pfam" id="PF13847"/>
    </source>
</evidence>
<protein>
    <submittedName>
        <fullName evidence="2">Class I SAM-dependent methyltransferase</fullName>
        <ecNumber evidence="2">2.1.1.-</ecNumber>
    </submittedName>
</protein>
<evidence type="ECO:0000313" key="2">
    <source>
        <dbReference type="EMBL" id="MFG6431567.1"/>
    </source>
</evidence>
<dbReference type="GO" id="GO:0008168">
    <property type="term" value="F:methyltransferase activity"/>
    <property type="evidence" value="ECO:0007669"/>
    <property type="project" value="UniProtKB-KW"/>
</dbReference>
<name>A0ABW7F4L4_9BURK</name>
<dbReference type="InterPro" id="IPR050508">
    <property type="entry name" value="Methyltransf_Superfamily"/>
</dbReference>
<sequence length="209" mass="22860">MADPEFWNGIAERYARQPVANPQSFERKIDVTASLIGQHSVVLDIGCGTGSLALRLAPHAQAVHGLDASSRMIDIARQKAATEQVRNVEFHLGALGAGLSAFADASLDVVCAYSLLHLVTDRPAALRQMHRLLKPGGYFVSSTTCLGWSWPLLKPVLRTMRWLGKAPHVDGFDSQRLAREIRDAGFVDLRQPDVGAKRSIAFIVARRPV</sequence>
<keyword evidence="3" id="KW-1185">Reference proteome</keyword>
<dbReference type="SUPFAM" id="SSF53335">
    <property type="entry name" value="S-adenosyl-L-methionine-dependent methyltransferases"/>
    <property type="match status" value="1"/>
</dbReference>
<evidence type="ECO:0000313" key="3">
    <source>
        <dbReference type="Proteomes" id="UP001606210"/>
    </source>
</evidence>
<dbReference type="InterPro" id="IPR025714">
    <property type="entry name" value="Methyltranfer_dom"/>
</dbReference>
<comment type="caution">
    <text evidence="2">The sequence shown here is derived from an EMBL/GenBank/DDBJ whole genome shotgun (WGS) entry which is preliminary data.</text>
</comment>
<accession>A0ABW7F4L4</accession>
<organism evidence="2 3">
    <name type="scientific">Pelomonas parva</name>
    <dbReference type="NCBI Taxonomy" id="3299032"/>
    <lineage>
        <taxon>Bacteria</taxon>
        <taxon>Pseudomonadati</taxon>
        <taxon>Pseudomonadota</taxon>
        <taxon>Betaproteobacteria</taxon>
        <taxon>Burkholderiales</taxon>
        <taxon>Sphaerotilaceae</taxon>
        <taxon>Roseateles</taxon>
    </lineage>
</organism>
<keyword evidence="2" id="KW-0808">Transferase</keyword>
<dbReference type="Pfam" id="PF13847">
    <property type="entry name" value="Methyltransf_31"/>
    <property type="match status" value="1"/>
</dbReference>
<dbReference type="PANTHER" id="PTHR42912">
    <property type="entry name" value="METHYLTRANSFERASE"/>
    <property type="match status" value="1"/>
</dbReference>
<keyword evidence="2" id="KW-0489">Methyltransferase</keyword>
<dbReference type="GO" id="GO:0032259">
    <property type="term" value="P:methylation"/>
    <property type="evidence" value="ECO:0007669"/>
    <property type="project" value="UniProtKB-KW"/>
</dbReference>
<dbReference type="InterPro" id="IPR029063">
    <property type="entry name" value="SAM-dependent_MTases_sf"/>
</dbReference>
<proteinExistence type="predicted"/>
<dbReference type="RefSeq" id="WP_394480731.1">
    <property type="nucleotide sequence ID" value="NZ_JBIGHV010000006.1"/>
</dbReference>
<dbReference type="Proteomes" id="UP001606210">
    <property type="component" value="Unassembled WGS sequence"/>
</dbReference>
<dbReference type="EMBL" id="JBIGHV010000006">
    <property type="protein sequence ID" value="MFG6431567.1"/>
    <property type="molecule type" value="Genomic_DNA"/>
</dbReference>
<feature type="domain" description="Methyltransferase" evidence="1">
    <location>
        <begin position="39"/>
        <end position="145"/>
    </location>
</feature>